<comment type="subcellular location">
    <subcellularLocation>
        <location evidence="1">Nucleus</location>
    </subcellularLocation>
</comment>
<dbReference type="InterPro" id="IPR011598">
    <property type="entry name" value="bHLH_dom"/>
</dbReference>
<reference evidence="7 8" key="1">
    <citation type="submission" date="2024-11" db="EMBL/GenBank/DDBJ databases">
        <title>A near-complete genome assembly of Cinchona calisaya.</title>
        <authorList>
            <person name="Lian D.C."/>
            <person name="Zhao X.W."/>
            <person name="Wei L."/>
        </authorList>
    </citation>
    <scope>NUCLEOTIDE SEQUENCE [LARGE SCALE GENOMIC DNA]</scope>
    <source>
        <tissue evidence="7">Nenye</tissue>
    </source>
</reference>
<dbReference type="PANTHER" id="PTHR45959">
    <property type="entry name" value="BHLH TRANSCRIPTION FACTOR"/>
    <property type="match status" value="1"/>
</dbReference>
<keyword evidence="8" id="KW-1185">Reference proteome</keyword>
<keyword evidence="3" id="KW-0804">Transcription</keyword>
<dbReference type="PANTHER" id="PTHR45959:SF2">
    <property type="entry name" value="BHLH TRANSCRIPTION FACTOR"/>
    <property type="match status" value="1"/>
</dbReference>
<dbReference type="SUPFAM" id="SSF47459">
    <property type="entry name" value="HLH, helix-loop-helix DNA-binding domain"/>
    <property type="match status" value="1"/>
</dbReference>
<dbReference type="Gene3D" id="4.10.280.10">
    <property type="entry name" value="Helix-loop-helix DNA-binding domain"/>
    <property type="match status" value="1"/>
</dbReference>
<keyword evidence="4" id="KW-0539">Nucleus</keyword>
<feature type="region of interest" description="Disordered" evidence="5">
    <location>
        <begin position="220"/>
        <end position="258"/>
    </location>
</feature>
<dbReference type="InterPro" id="IPR052610">
    <property type="entry name" value="bHLH_transcription_regulator"/>
</dbReference>
<accession>A0ABD3A8X9</accession>
<feature type="domain" description="BHLH" evidence="6">
    <location>
        <begin position="162"/>
        <end position="211"/>
    </location>
</feature>
<name>A0ABD3A8X9_9GENT</name>
<feature type="compositionally biased region" description="Polar residues" evidence="5">
    <location>
        <begin position="248"/>
        <end position="258"/>
    </location>
</feature>
<dbReference type="SMART" id="SM00353">
    <property type="entry name" value="HLH"/>
    <property type="match status" value="1"/>
</dbReference>
<evidence type="ECO:0000259" key="6">
    <source>
        <dbReference type="PROSITE" id="PS50888"/>
    </source>
</evidence>
<dbReference type="Pfam" id="PF00010">
    <property type="entry name" value="HLH"/>
    <property type="match status" value="1"/>
</dbReference>
<sequence length="354" mass="39715">MDYSTVKWLSELDLIDDPALNNQWQMNSVDQSVNHDFSFNQFSPDHESCSTYQSSGPECPPPEVYQATNIPKPSQKSSNSPKIISFGNENFNSPACISQQNYGKPKHIVKTELSDEMKPPLRSNSINFSTKISPKNSFEEQQCGGPEYGDVPFKKGSYRSPLQAQDHVLAERKRREKLSQKFIALSAIVPGLKKLDKASVIGGAIKYLKQLEERIKKFKEEKQQEEGEKKRKPEESVVSAKRPRPACYNNNNNDEASSCVENSESSFEQSSTEIEVRTSGGQVLLNVLCKKHSGIMMGFFSEIEKFHLSIASSSFMPFGDSMLLITAVAQMEDKFCMTAEDLANNIRQAILKLS</sequence>
<feature type="compositionally biased region" description="Basic and acidic residues" evidence="5">
    <location>
        <begin position="220"/>
        <end position="235"/>
    </location>
</feature>
<organism evidence="7 8">
    <name type="scientific">Cinchona calisaya</name>
    <dbReference type="NCBI Taxonomy" id="153742"/>
    <lineage>
        <taxon>Eukaryota</taxon>
        <taxon>Viridiplantae</taxon>
        <taxon>Streptophyta</taxon>
        <taxon>Embryophyta</taxon>
        <taxon>Tracheophyta</taxon>
        <taxon>Spermatophyta</taxon>
        <taxon>Magnoliopsida</taxon>
        <taxon>eudicotyledons</taxon>
        <taxon>Gunneridae</taxon>
        <taxon>Pentapetalae</taxon>
        <taxon>asterids</taxon>
        <taxon>lamiids</taxon>
        <taxon>Gentianales</taxon>
        <taxon>Rubiaceae</taxon>
        <taxon>Cinchonoideae</taxon>
        <taxon>Cinchoneae</taxon>
        <taxon>Cinchona</taxon>
    </lineage>
</organism>
<dbReference type="PROSITE" id="PS50888">
    <property type="entry name" value="BHLH"/>
    <property type="match status" value="1"/>
</dbReference>
<keyword evidence="2" id="KW-0805">Transcription regulation</keyword>
<dbReference type="InterPro" id="IPR036638">
    <property type="entry name" value="HLH_DNA-bd_sf"/>
</dbReference>
<comment type="caution">
    <text evidence="7">The sequence shown here is derived from an EMBL/GenBank/DDBJ whole genome shotgun (WGS) entry which is preliminary data.</text>
</comment>
<evidence type="ECO:0000256" key="1">
    <source>
        <dbReference type="ARBA" id="ARBA00004123"/>
    </source>
</evidence>
<evidence type="ECO:0000256" key="3">
    <source>
        <dbReference type="ARBA" id="ARBA00023163"/>
    </source>
</evidence>
<protein>
    <recommendedName>
        <fullName evidence="6">BHLH domain-containing protein</fullName>
    </recommendedName>
</protein>
<dbReference type="GO" id="GO:0005634">
    <property type="term" value="C:nucleus"/>
    <property type="evidence" value="ECO:0007669"/>
    <property type="project" value="UniProtKB-SubCell"/>
</dbReference>
<evidence type="ECO:0000313" key="7">
    <source>
        <dbReference type="EMBL" id="KAL3526937.1"/>
    </source>
</evidence>
<evidence type="ECO:0000313" key="8">
    <source>
        <dbReference type="Proteomes" id="UP001630127"/>
    </source>
</evidence>
<proteinExistence type="predicted"/>
<dbReference type="AlphaFoldDB" id="A0ABD3A8X9"/>
<gene>
    <name evidence="7" type="ORF">ACH5RR_011593</name>
</gene>
<feature type="region of interest" description="Disordered" evidence="5">
    <location>
        <begin position="48"/>
        <end position="80"/>
    </location>
</feature>
<evidence type="ECO:0000256" key="4">
    <source>
        <dbReference type="ARBA" id="ARBA00023242"/>
    </source>
</evidence>
<feature type="compositionally biased region" description="Low complexity" evidence="5">
    <location>
        <begin position="69"/>
        <end position="80"/>
    </location>
</feature>
<dbReference type="Proteomes" id="UP001630127">
    <property type="component" value="Unassembled WGS sequence"/>
</dbReference>
<evidence type="ECO:0000256" key="2">
    <source>
        <dbReference type="ARBA" id="ARBA00023015"/>
    </source>
</evidence>
<dbReference type="EMBL" id="JBJUIK010000005">
    <property type="protein sequence ID" value="KAL3526937.1"/>
    <property type="molecule type" value="Genomic_DNA"/>
</dbReference>
<evidence type="ECO:0000256" key="5">
    <source>
        <dbReference type="SAM" id="MobiDB-lite"/>
    </source>
</evidence>